<dbReference type="HOGENOM" id="CLU_1357960_0_0_2"/>
<sequence length="220" mass="24731">MNLAVAYSVAVGSGAPLLLRVIAVDFSYYRGAVGIGVAVYEGDLRHVLRQSFTLSWASHKIAATCASRRCLMRAIETALRGFHVRERLEQGQIRSFLRLLRGRGLRVSYLLATKYTSVVISRIAQRGFHGINVIVYDELSGDEAVRAEEIKRGLKERRLSIIGEIRGKNYLVALSDIAAYLAALDNYLSKYPPDDEEGRRAEEMKEELIELLKPYNLELL</sequence>
<dbReference type="EMBL" id="CP000561">
    <property type="protein sequence ID" value="ABO08627.1"/>
    <property type="molecule type" value="Genomic_DNA"/>
</dbReference>
<proteinExistence type="predicted"/>
<name>A3MVG0_PYRCJ</name>
<evidence type="ECO:0000313" key="1">
    <source>
        <dbReference type="EMBL" id="ABO08627.1"/>
    </source>
</evidence>
<accession>A3MVG0</accession>
<dbReference type="eggNOG" id="arCOG06996">
    <property type="taxonomic scope" value="Archaea"/>
</dbReference>
<dbReference type="KEGG" id="pcl:Pcal_1202"/>
<dbReference type="Proteomes" id="UP000001431">
    <property type="component" value="Chromosome"/>
</dbReference>
<dbReference type="AlphaFoldDB" id="A3MVG0"/>
<gene>
    <name evidence="1" type="ordered locus">Pcal_1202</name>
</gene>
<keyword evidence="2" id="KW-1185">Reference proteome</keyword>
<protein>
    <submittedName>
        <fullName evidence="1">Uncharacterized protein</fullName>
    </submittedName>
</protein>
<dbReference type="STRING" id="410359.Pcal_1202"/>
<reference evidence="1" key="1">
    <citation type="submission" date="2007-02" db="EMBL/GenBank/DDBJ databases">
        <title>Complete sequence of Pyrobaculum calidifontis JCM 11548.</title>
        <authorList>
            <consortium name="US DOE Joint Genome Institute"/>
            <person name="Copeland A."/>
            <person name="Lucas S."/>
            <person name="Lapidus A."/>
            <person name="Barry K."/>
            <person name="Glavina del Rio T."/>
            <person name="Dalin E."/>
            <person name="Tice H."/>
            <person name="Pitluck S."/>
            <person name="Chain P."/>
            <person name="Malfatti S."/>
            <person name="Shin M."/>
            <person name="Vergez L."/>
            <person name="Schmutz J."/>
            <person name="Larimer F."/>
            <person name="Land M."/>
            <person name="Hauser L."/>
            <person name="Kyrpides N."/>
            <person name="Mikhailova N."/>
            <person name="Cozen A.E."/>
            <person name="Fitz-Gibbon S.T."/>
            <person name="House C.H."/>
            <person name="Saltikov C."/>
            <person name="Lowe T.M."/>
            <person name="Richardson P."/>
        </authorList>
    </citation>
    <scope>NUCLEOTIDE SEQUENCE [LARGE SCALE GENOMIC DNA]</scope>
    <source>
        <strain evidence="1">JCM 11548</strain>
    </source>
</reference>
<organism evidence="1 2">
    <name type="scientific">Pyrobaculum calidifontis (strain DSM 21063 / JCM 11548 / VA1)</name>
    <dbReference type="NCBI Taxonomy" id="410359"/>
    <lineage>
        <taxon>Archaea</taxon>
        <taxon>Thermoproteota</taxon>
        <taxon>Thermoprotei</taxon>
        <taxon>Thermoproteales</taxon>
        <taxon>Thermoproteaceae</taxon>
        <taxon>Pyrobaculum</taxon>
    </lineage>
</organism>
<evidence type="ECO:0000313" key="2">
    <source>
        <dbReference type="Proteomes" id="UP000001431"/>
    </source>
</evidence>